<feature type="compositionally biased region" description="Basic residues" evidence="1">
    <location>
        <begin position="355"/>
        <end position="364"/>
    </location>
</feature>
<feature type="compositionally biased region" description="Polar residues" evidence="1">
    <location>
        <begin position="431"/>
        <end position="442"/>
    </location>
</feature>
<feature type="compositionally biased region" description="Low complexity" evidence="1">
    <location>
        <begin position="74"/>
        <end position="83"/>
    </location>
</feature>
<protein>
    <submittedName>
        <fullName evidence="2">Uncharacterized protein</fullName>
    </submittedName>
</protein>
<feature type="region of interest" description="Disordered" evidence="1">
    <location>
        <begin position="1"/>
        <end position="83"/>
    </location>
</feature>
<comment type="caution">
    <text evidence="2">The sequence shown here is derived from an EMBL/GenBank/DDBJ whole genome shotgun (WGS) entry which is preliminary data.</text>
</comment>
<feature type="compositionally biased region" description="Polar residues" evidence="1">
    <location>
        <begin position="676"/>
        <end position="685"/>
    </location>
</feature>
<gene>
    <name evidence="2" type="ORF">QTG54_004765</name>
</gene>
<feature type="region of interest" description="Disordered" evidence="1">
    <location>
        <begin position="611"/>
        <end position="833"/>
    </location>
</feature>
<dbReference type="AlphaFoldDB" id="A0AAD8YF12"/>
<feature type="compositionally biased region" description="Polar residues" evidence="1">
    <location>
        <begin position="740"/>
        <end position="759"/>
    </location>
</feature>
<feature type="compositionally biased region" description="Polar residues" evidence="1">
    <location>
        <begin position="316"/>
        <end position="325"/>
    </location>
</feature>
<evidence type="ECO:0000313" key="2">
    <source>
        <dbReference type="EMBL" id="KAK1744232.1"/>
    </source>
</evidence>
<feature type="compositionally biased region" description="Basic residues" evidence="1">
    <location>
        <begin position="1"/>
        <end position="10"/>
    </location>
</feature>
<dbReference type="Proteomes" id="UP001224775">
    <property type="component" value="Unassembled WGS sequence"/>
</dbReference>
<feature type="region of interest" description="Disordered" evidence="1">
    <location>
        <begin position="286"/>
        <end position="572"/>
    </location>
</feature>
<feature type="compositionally biased region" description="Basic and acidic residues" evidence="1">
    <location>
        <begin position="334"/>
        <end position="348"/>
    </location>
</feature>
<sequence>MSGKKKKSKSTKAAAAAAATASQKSTSDDGPARIGGAANENGSVAATAAANSSGGKESFIRDLPPPSQTVHPRGAAAFATPGGAFTTGATTIPSSSGGGGEVETNNCPPHFSHLEQPIPMTHSYSLPSLPTTSLRPRMTSILVEGGGGAYNNDPSNPSLIDRDLLQQPPTAPVPLLSRTLSTPESSSNLRSAFGRAGSAFGRFSTATSRPNTTTYTQSDPGFSAFHPVTWNCQRSLSSAGSGSLVGSEIIEEHDVGSGLKTSARTSSAPSNNMTRGFLLKAREKLQTTKLQTTKRRSGRENPARPSLSDTEDASSPPATVITNNDDGVEISIVAEDKSEVPPKIERVKPPSKIGALRKPKRSATKSKPVANEGQHEDPPLELNFSESDDDGSIDEVKHEPGVEIALKPKSNRPPSRADNIISQVPFDEKAQNNSHVATTPKTSAVGAVAAKFKFKSPQRSSKAVNSPSSFTSSSPHQSPNAGTTSSSSDGSPDSRGGLSTISSNSNSIASATNTTRSKINSAASSPGGGDSCAKESMGSSTTNSEIRDIVKQSQKKNIRPLRPAGNKEGNVEDYETVSVDMDGNATVHSSSADSCSSPCLREGAINPHIEGLALTPGGAPSVSPNRFSVAAHEAPFDEQSSGSPEVVGNTDSPVVKKEGGGISRFISFNSKKEVRSQSPHSTDAHTTSSASASNASVSNATSSSSSGGGSQQPVMFVAYERVEERDSPFDEHHHEENRVGTPQNLIRPTITSVASNTAGQRPPFSPRKMMSGRVSTPSPTHAQRDTLLSGANTPASPPTIADRHVLVRDLAGAESGSRSAIPKPKSNRMPGQDRMKMILVPPKVHVAPVVSPERHHSQAASVSIENLQQQMSSAIISPEKAT</sequence>
<keyword evidence="3" id="KW-1185">Reference proteome</keyword>
<feature type="compositionally biased region" description="Polar residues" evidence="1">
    <location>
        <begin position="178"/>
        <end position="190"/>
    </location>
</feature>
<feature type="compositionally biased region" description="Low complexity" evidence="1">
    <location>
        <begin position="466"/>
        <end position="515"/>
    </location>
</feature>
<organism evidence="2 3">
    <name type="scientific">Skeletonema marinoi</name>
    <dbReference type="NCBI Taxonomy" id="267567"/>
    <lineage>
        <taxon>Eukaryota</taxon>
        <taxon>Sar</taxon>
        <taxon>Stramenopiles</taxon>
        <taxon>Ochrophyta</taxon>
        <taxon>Bacillariophyta</taxon>
        <taxon>Coscinodiscophyceae</taxon>
        <taxon>Thalassiosirophycidae</taxon>
        <taxon>Thalassiosirales</taxon>
        <taxon>Skeletonemataceae</taxon>
        <taxon>Skeletonema</taxon>
        <taxon>Skeletonema marinoi-dohrnii complex</taxon>
    </lineage>
</organism>
<evidence type="ECO:0000313" key="3">
    <source>
        <dbReference type="Proteomes" id="UP001224775"/>
    </source>
</evidence>
<name>A0AAD8YF12_9STRA</name>
<feature type="region of interest" description="Disordered" evidence="1">
    <location>
        <begin position="201"/>
        <end position="220"/>
    </location>
</feature>
<dbReference type="EMBL" id="JATAAI010000007">
    <property type="protein sequence ID" value="KAK1744232.1"/>
    <property type="molecule type" value="Genomic_DNA"/>
</dbReference>
<proteinExistence type="predicted"/>
<feature type="region of interest" description="Disordered" evidence="1">
    <location>
        <begin position="168"/>
        <end position="191"/>
    </location>
</feature>
<reference evidence="2" key="1">
    <citation type="submission" date="2023-06" db="EMBL/GenBank/DDBJ databases">
        <title>Survivors Of The Sea: Transcriptome response of Skeletonema marinoi to long-term dormancy.</title>
        <authorList>
            <person name="Pinder M.I.M."/>
            <person name="Kourtchenko O."/>
            <person name="Robertson E.K."/>
            <person name="Larsson T."/>
            <person name="Maumus F."/>
            <person name="Osuna-Cruz C.M."/>
            <person name="Vancaester E."/>
            <person name="Stenow R."/>
            <person name="Vandepoele K."/>
            <person name="Ploug H."/>
            <person name="Bruchert V."/>
            <person name="Godhe A."/>
            <person name="Topel M."/>
        </authorList>
    </citation>
    <scope>NUCLEOTIDE SEQUENCE</scope>
    <source>
        <strain evidence="2">R05AC</strain>
    </source>
</reference>
<feature type="compositionally biased region" description="Basic and acidic residues" evidence="1">
    <location>
        <begin position="720"/>
        <end position="738"/>
    </location>
</feature>
<feature type="compositionally biased region" description="Polar residues" evidence="1">
    <location>
        <begin position="40"/>
        <end position="55"/>
    </location>
</feature>
<feature type="region of interest" description="Disordered" evidence="1">
    <location>
        <begin position="851"/>
        <end position="882"/>
    </location>
</feature>
<feature type="compositionally biased region" description="Low complexity" evidence="1">
    <location>
        <begin position="686"/>
        <end position="705"/>
    </location>
</feature>
<accession>A0AAD8YF12</accession>
<evidence type="ECO:0000256" key="1">
    <source>
        <dbReference type="SAM" id="MobiDB-lite"/>
    </source>
</evidence>
<feature type="compositionally biased region" description="Low complexity" evidence="1">
    <location>
        <begin position="11"/>
        <end position="25"/>
    </location>
</feature>
<feature type="compositionally biased region" description="Polar residues" evidence="1">
    <location>
        <begin position="204"/>
        <end position="220"/>
    </location>
</feature>
<feature type="compositionally biased region" description="Polar residues" evidence="1">
    <location>
        <begin position="858"/>
        <end position="875"/>
    </location>
</feature>